<gene>
    <name evidence="1" type="ORF">LCGC14_1857150</name>
</gene>
<proteinExistence type="predicted"/>
<dbReference type="AlphaFoldDB" id="A0A0F9J7P0"/>
<evidence type="ECO:0000313" key="1">
    <source>
        <dbReference type="EMBL" id="KKL95182.1"/>
    </source>
</evidence>
<reference evidence="1" key="1">
    <citation type="journal article" date="2015" name="Nature">
        <title>Complex archaea that bridge the gap between prokaryotes and eukaryotes.</title>
        <authorList>
            <person name="Spang A."/>
            <person name="Saw J.H."/>
            <person name="Jorgensen S.L."/>
            <person name="Zaremba-Niedzwiedzka K."/>
            <person name="Martijn J."/>
            <person name="Lind A.E."/>
            <person name="van Eijk R."/>
            <person name="Schleper C."/>
            <person name="Guy L."/>
            <person name="Ettema T.J."/>
        </authorList>
    </citation>
    <scope>NUCLEOTIDE SEQUENCE</scope>
</reference>
<protein>
    <submittedName>
        <fullName evidence="1">Uncharacterized protein</fullName>
    </submittedName>
</protein>
<sequence length="61" mass="7259">MMATKHHDSFEDVMKPLIEHLNQDWHNRKADDPNLCSGNYLDEVEGKVSSYIRDNWSRIRD</sequence>
<name>A0A0F9J7P0_9ZZZZ</name>
<organism evidence="1">
    <name type="scientific">marine sediment metagenome</name>
    <dbReference type="NCBI Taxonomy" id="412755"/>
    <lineage>
        <taxon>unclassified sequences</taxon>
        <taxon>metagenomes</taxon>
        <taxon>ecological metagenomes</taxon>
    </lineage>
</organism>
<comment type="caution">
    <text evidence="1">The sequence shown here is derived from an EMBL/GenBank/DDBJ whole genome shotgun (WGS) entry which is preliminary data.</text>
</comment>
<dbReference type="EMBL" id="LAZR01018740">
    <property type="protein sequence ID" value="KKL95182.1"/>
    <property type="molecule type" value="Genomic_DNA"/>
</dbReference>
<accession>A0A0F9J7P0</accession>